<accession>A0A6C0HS07</accession>
<sequence length="129" mass="15436">MDNDRNEEYDDAYNNLKDSADSQYSLYVDKIESLKKYLDRDVADSLQITLVNASRNKGLFKERILNVLDKKLNAISEEVKKFRETIGSIHKIDENEEYGGKRRRKNKNKTTNKHRKTRRIKKTHKRRKY</sequence>
<evidence type="ECO:0000256" key="1">
    <source>
        <dbReference type="SAM" id="MobiDB-lite"/>
    </source>
</evidence>
<proteinExistence type="predicted"/>
<reference evidence="2" key="1">
    <citation type="journal article" date="2020" name="Nature">
        <title>Giant virus diversity and host interactions through global metagenomics.</title>
        <authorList>
            <person name="Schulz F."/>
            <person name="Roux S."/>
            <person name="Paez-Espino D."/>
            <person name="Jungbluth S."/>
            <person name="Walsh D.A."/>
            <person name="Denef V.J."/>
            <person name="McMahon K.D."/>
            <person name="Konstantinidis K.T."/>
            <person name="Eloe-Fadrosh E.A."/>
            <person name="Kyrpides N.C."/>
            <person name="Woyke T."/>
        </authorList>
    </citation>
    <scope>NUCLEOTIDE SEQUENCE</scope>
    <source>
        <strain evidence="2">GVMAG-M-3300023184-165</strain>
    </source>
</reference>
<organism evidence="2">
    <name type="scientific">viral metagenome</name>
    <dbReference type="NCBI Taxonomy" id="1070528"/>
    <lineage>
        <taxon>unclassified sequences</taxon>
        <taxon>metagenomes</taxon>
        <taxon>organismal metagenomes</taxon>
    </lineage>
</organism>
<dbReference type="AlphaFoldDB" id="A0A6C0HS07"/>
<feature type="region of interest" description="Disordered" evidence="1">
    <location>
        <begin position="93"/>
        <end position="129"/>
    </location>
</feature>
<evidence type="ECO:0000313" key="2">
    <source>
        <dbReference type="EMBL" id="QHT82703.1"/>
    </source>
</evidence>
<feature type="compositionally biased region" description="Basic residues" evidence="1">
    <location>
        <begin position="101"/>
        <end position="129"/>
    </location>
</feature>
<protein>
    <submittedName>
        <fullName evidence="2">Uncharacterized protein</fullName>
    </submittedName>
</protein>
<dbReference type="EMBL" id="MN740003">
    <property type="protein sequence ID" value="QHT82703.1"/>
    <property type="molecule type" value="Genomic_DNA"/>
</dbReference>
<name>A0A6C0HS07_9ZZZZ</name>